<proteinExistence type="predicted"/>
<evidence type="ECO:0000256" key="1">
    <source>
        <dbReference type="SAM" id="Coils"/>
    </source>
</evidence>
<comment type="caution">
    <text evidence="2">The sequence shown here is derived from an EMBL/GenBank/DDBJ whole genome shotgun (WGS) entry which is preliminary data.</text>
</comment>
<accession>D4DYP2</accession>
<evidence type="ECO:0000313" key="2">
    <source>
        <dbReference type="EMBL" id="EFE97348.1"/>
    </source>
</evidence>
<dbReference type="Proteomes" id="UP000005723">
    <property type="component" value="Unassembled WGS sequence"/>
</dbReference>
<keyword evidence="1" id="KW-0175">Coiled coil</keyword>
<reference evidence="2 3" key="1">
    <citation type="submission" date="2010-01" db="EMBL/GenBank/DDBJ databases">
        <authorList>
            <person name="Muzny D."/>
            <person name="Qin X."/>
            <person name="Deng J."/>
            <person name="Jiang H."/>
            <person name="Liu Y."/>
            <person name="Qu J."/>
            <person name="Song X.-Z."/>
            <person name="Zhang L."/>
            <person name="Thornton R."/>
            <person name="Coyle M."/>
            <person name="Francisco L."/>
            <person name="Jackson L."/>
            <person name="Javaid M."/>
            <person name="Korchina V."/>
            <person name="Kovar C."/>
            <person name="Mata R."/>
            <person name="Mathew T."/>
            <person name="Ngo R."/>
            <person name="Nguyen L."/>
            <person name="Nguyen N."/>
            <person name="Okwuonu G."/>
            <person name="Ongeri F."/>
            <person name="Pham C."/>
            <person name="Simmons D."/>
            <person name="Wilczek-Boney K."/>
            <person name="Hale W."/>
            <person name="Jakkamsetti A."/>
            <person name="Pham P."/>
            <person name="Ruth R."/>
            <person name="San Lucas F."/>
            <person name="Warren J."/>
            <person name="Zhang J."/>
            <person name="Zhao Z."/>
            <person name="Zhou C."/>
            <person name="Zhu D."/>
            <person name="Lee S."/>
            <person name="Bess C."/>
            <person name="Blankenburg K."/>
            <person name="Forbes L."/>
            <person name="Fu Q."/>
            <person name="Gubbala S."/>
            <person name="Hirani K."/>
            <person name="Jayaseelan J.C."/>
            <person name="Lara F."/>
            <person name="Munidasa M."/>
            <person name="Palculict T."/>
            <person name="Patil S."/>
            <person name="Pu L.-L."/>
            <person name="Saada N."/>
            <person name="Tang L."/>
            <person name="Weissenberger G."/>
            <person name="Zhu Y."/>
            <person name="Hemphill L."/>
            <person name="Shang Y."/>
            <person name="Youmans B."/>
            <person name="Ayvaz T."/>
            <person name="Ross M."/>
            <person name="Santibanez J."/>
            <person name="Aqrawi P."/>
            <person name="Gross S."/>
            <person name="Joshi V."/>
            <person name="Fowler G."/>
            <person name="Nazareth L."/>
            <person name="Reid J."/>
            <person name="Worley K."/>
            <person name="Petrosino J."/>
            <person name="Highlander S."/>
            <person name="Gibbs R."/>
        </authorList>
    </citation>
    <scope>NUCLEOTIDE SEQUENCE [LARGE SCALE GENOMIC DNA]</scope>
    <source>
        <strain evidence="2 3">DSM 4582</strain>
    </source>
</reference>
<dbReference type="Pfam" id="PF13591">
    <property type="entry name" value="MerR_2"/>
    <property type="match status" value="1"/>
</dbReference>
<keyword evidence="3" id="KW-1185">Reference proteome</keyword>
<evidence type="ECO:0000313" key="3">
    <source>
        <dbReference type="Proteomes" id="UP000005723"/>
    </source>
</evidence>
<dbReference type="HOGENOM" id="CLU_144710_3_1_6"/>
<feature type="coiled-coil region" evidence="1">
    <location>
        <begin position="78"/>
        <end position="105"/>
    </location>
</feature>
<organism evidence="2 3">
    <name type="scientific">Serratia odorifera DSM 4582</name>
    <dbReference type="NCBI Taxonomy" id="667129"/>
    <lineage>
        <taxon>Bacteria</taxon>
        <taxon>Pseudomonadati</taxon>
        <taxon>Pseudomonadota</taxon>
        <taxon>Gammaproteobacteria</taxon>
        <taxon>Enterobacterales</taxon>
        <taxon>Yersiniaceae</taxon>
        <taxon>Serratia</taxon>
    </lineage>
</organism>
<dbReference type="EMBL" id="ADBY01000020">
    <property type="protein sequence ID" value="EFE97348.1"/>
    <property type="molecule type" value="Genomic_DNA"/>
</dbReference>
<gene>
    <name evidence="2" type="primary">cbpM</name>
    <name evidence="2" type="ORF">HMPREF0758_1042</name>
</gene>
<name>D4DYP2_SEROD</name>
<sequence length="106" mass="12188">MGVSIMMRQEITFTVVELCQQVDISQDELIEIVELGVIAPLESAPSSWLFDYPALSHLQRARRLRAELDLDWPGIAMALTLLDRVDALQKENQRLRRQLARFLHTS</sequence>
<dbReference type="Gene3D" id="1.10.1660.10">
    <property type="match status" value="1"/>
</dbReference>
<dbReference type="STRING" id="667129.HMPREF0758_1042"/>
<dbReference type="AlphaFoldDB" id="D4DYP2"/>
<protein>
    <submittedName>
        <fullName evidence="2">Chaperone modulatory protein CbpM family protein</fullName>
    </submittedName>
</protein>